<dbReference type="GO" id="GO:0008198">
    <property type="term" value="F:ferrous iron binding"/>
    <property type="evidence" value="ECO:0007669"/>
    <property type="project" value="TreeGrafter"/>
</dbReference>
<dbReference type="PROSITE" id="PS51318">
    <property type="entry name" value="TAT"/>
    <property type="match status" value="1"/>
</dbReference>
<dbReference type="EC" id="4.2.1.8" evidence="7"/>
<evidence type="ECO:0000256" key="5">
    <source>
        <dbReference type="ARBA" id="ARBA00004892"/>
    </source>
</evidence>
<dbReference type="AlphaFoldDB" id="A0A4R5CCV4"/>
<comment type="caution">
    <text evidence="11">The sequence shown here is derived from an EMBL/GenBank/DDBJ whole genome shotgun (WGS) entry which is preliminary data.</text>
</comment>
<name>A0A4R5CCV4_9ACTN</name>
<comment type="cofactor">
    <cofactor evidence="2">
        <name>Mn(2+)</name>
        <dbReference type="ChEBI" id="CHEBI:29035"/>
    </cofactor>
</comment>
<evidence type="ECO:0000256" key="6">
    <source>
        <dbReference type="ARBA" id="ARBA00007389"/>
    </source>
</evidence>
<evidence type="ECO:0000256" key="10">
    <source>
        <dbReference type="ARBA" id="ARBA00023239"/>
    </source>
</evidence>
<evidence type="ECO:0000313" key="12">
    <source>
        <dbReference type="Proteomes" id="UP000294739"/>
    </source>
</evidence>
<dbReference type="UniPathway" id="UPA00246"/>
<evidence type="ECO:0000256" key="4">
    <source>
        <dbReference type="ARBA" id="ARBA00002713"/>
    </source>
</evidence>
<comment type="similarity">
    <text evidence="6">Belongs to the mannonate dehydratase family.</text>
</comment>
<dbReference type="OrthoDB" id="104997at2"/>
<comment type="catalytic activity">
    <reaction evidence="1">
        <text>D-mannonate = 2-dehydro-3-deoxy-D-gluconate + H2O</text>
        <dbReference type="Rhea" id="RHEA:20097"/>
        <dbReference type="ChEBI" id="CHEBI:15377"/>
        <dbReference type="ChEBI" id="CHEBI:17767"/>
        <dbReference type="ChEBI" id="CHEBI:57990"/>
        <dbReference type="EC" id="4.2.1.8"/>
    </reaction>
</comment>
<dbReference type="InterPro" id="IPR006311">
    <property type="entry name" value="TAT_signal"/>
</dbReference>
<evidence type="ECO:0000256" key="7">
    <source>
        <dbReference type="ARBA" id="ARBA00012927"/>
    </source>
</evidence>
<keyword evidence="9" id="KW-0464">Manganese</keyword>
<dbReference type="PANTHER" id="PTHR30387:SF2">
    <property type="entry name" value="MANNONATE DEHYDRATASE"/>
    <property type="match status" value="1"/>
</dbReference>
<evidence type="ECO:0000256" key="3">
    <source>
        <dbReference type="ARBA" id="ARBA00001954"/>
    </source>
</evidence>
<protein>
    <recommendedName>
        <fullName evidence="7">mannonate dehydratase</fullName>
        <ecNumber evidence="7">4.2.1.8</ecNumber>
    </recommendedName>
</protein>
<dbReference type="RefSeq" id="WP_131901851.1">
    <property type="nucleotide sequence ID" value="NZ_SMKZ01000085.1"/>
</dbReference>
<evidence type="ECO:0000256" key="9">
    <source>
        <dbReference type="ARBA" id="ARBA00023211"/>
    </source>
</evidence>
<keyword evidence="10" id="KW-0456">Lyase</keyword>
<accession>A0A4R5CCV4</accession>
<organism evidence="11 12">
    <name type="scientific">Jiangella asiatica</name>
    <dbReference type="NCBI Taxonomy" id="2530372"/>
    <lineage>
        <taxon>Bacteria</taxon>
        <taxon>Bacillati</taxon>
        <taxon>Actinomycetota</taxon>
        <taxon>Actinomycetes</taxon>
        <taxon>Jiangellales</taxon>
        <taxon>Jiangellaceae</taxon>
        <taxon>Jiangella</taxon>
    </lineage>
</organism>
<gene>
    <name evidence="11" type="ORF">E1269_30715</name>
</gene>
<dbReference type="GO" id="GO:0030145">
    <property type="term" value="F:manganese ion binding"/>
    <property type="evidence" value="ECO:0007669"/>
    <property type="project" value="TreeGrafter"/>
</dbReference>
<dbReference type="SUPFAM" id="SSF51658">
    <property type="entry name" value="Xylose isomerase-like"/>
    <property type="match status" value="1"/>
</dbReference>
<reference evidence="11 12" key="1">
    <citation type="submission" date="2019-03" db="EMBL/GenBank/DDBJ databases">
        <title>Draft genome sequences of novel Actinobacteria.</title>
        <authorList>
            <person name="Sahin N."/>
            <person name="Ay H."/>
            <person name="Saygin H."/>
        </authorList>
    </citation>
    <scope>NUCLEOTIDE SEQUENCE [LARGE SCALE GENOMIC DNA]</scope>
    <source>
        <strain evidence="11 12">5K138</strain>
    </source>
</reference>
<dbReference type="Gene3D" id="3.20.20.150">
    <property type="entry name" value="Divalent-metal-dependent TIM barrel enzymes"/>
    <property type="match status" value="1"/>
</dbReference>
<proteinExistence type="inferred from homology"/>
<dbReference type="EMBL" id="SMKZ01000085">
    <property type="protein sequence ID" value="TDD96120.1"/>
    <property type="molecule type" value="Genomic_DNA"/>
</dbReference>
<dbReference type="InterPro" id="IPR036237">
    <property type="entry name" value="Xyl_isomerase-like_sf"/>
</dbReference>
<dbReference type="InterPro" id="IPR004628">
    <property type="entry name" value="Man_deHydtase"/>
</dbReference>
<evidence type="ECO:0000256" key="8">
    <source>
        <dbReference type="ARBA" id="ARBA00023004"/>
    </source>
</evidence>
<comment type="pathway">
    <text evidence="5">Carbohydrate metabolism; pentose and glucuronate interconversion.</text>
</comment>
<evidence type="ECO:0000256" key="2">
    <source>
        <dbReference type="ARBA" id="ARBA00001936"/>
    </source>
</evidence>
<dbReference type="PANTHER" id="PTHR30387">
    <property type="entry name" value="MANNONATE DEHYDRATASE"/>
    <property type="match status" value="1"/>
</dbReference>
<dbReference type="GO" id="GO:0008927">
    <property type="term" value="F:mannonate dehydratase activity"/>
    <property type="evidence" value="ECO:0007669"/>
    <property type="project" value="UniProtKB-EC"/>
</dbReference>
<evidence type="ECO:0000256" key="1">
    <source>
        <dbReference type="ARBA" id="ARBA00001794"/>
    </source>
</evidence>
<dbReference type="InParanoid" id="A0A4R5CCV4"/>
<comment type="cofactor">
    <cofactor evidence="3">
        <name>Fe(2+)</name>
        <dbReference type="ChEBI" id="CHEBI:29033"/>
    </cofactor>
</comment>
<keyword evidence="8" id="KW-0408">Iron</keyword>
<dbReference type="Pfam" id="PF03786">
    <property type="entry name" value="UxuA"/>
    <property type="match status" value="2"/>
</dbReference>
<sequence>MENTRRDFIRQGASVAALSTAGLAAGTVAAGTAAASTAAGSDLAPQGPPYPEVRWPEEVQEGADTPKLCQWFSRDPDERTVRRWKQAGVRGALITNPPPLPWTVETLRADKTRLESYGLHITAYLISVADAIVRNTSGRDLAIENIKKSIVAAGAAGIPVVEYNFYVHRLTEGYYEYIDEERGGAGYTAFDYHREVDGVAIEDLPPLPGTPLFEYEELWTNYEYFLRQVVPVAEEAGVRLAVHPNDPPAVISRGNPQIMGSVADWKRMVETVDSPSNGMTVHAGVTPEVGYDAVDFLRWMGRRDRINHIHYRNVLVDEPRVKYREVFPDNGVTDMFAFMRELVRQDYSLGVLAEHPRALDYDRENDAIGGQYGDVGGGGHGGELYDTGYARAMLQAALVMERGTGPRN</sequence>
<comment type="function">
    <text evidence="4">Catalyzes the dehydration of D-mannonate.</text>
</comment>
<dbReference type="Proteomes" id="UP000294739">
    <property type="component" value="Unassembled WGS sequence"/>
</dbReference>
<keyword evidence="12" id="KW-1185">Reference proteome</keyword>
<evidence type="ECO:0000313" key="11">
    <source>
        <dbReference type="EMBL" id="TDD96120.1"/>
    </source>
</evidence>
<dbReference type="GO" id="GO:0042840">
    <property type="term" value="P:D-glucuronate catabolic process"/>
    <property type="evidence" value="ECO:0007669"/>
    <property type="project" value="TreeGrafter"/>
</dbReference>